<keyword evidence="3" id="KW-0804">Transcription</keyword>
<feature type="region of interest" description="Disordered" evidence="5">
    <location>
        <begin position="638"/>
        <end position="717"/>
    </location>
</feature>
<feature type="domain" description="Zn(2)-C6 fungal-type" evidence="6">
    <location>
        <begin position="17"/>
        <end position="46"/>
    </location>
</feature>
<evidence type="ECO:0000313" key="7">
    <source>
        <dbReference type="EMBL" id="KAL2053558.1"/>
    </source>
</evidence>
<proteinExistence type="predicted"/>
<keyword evidence="1" id="KW-0479">Metal-binding</keyword>
<feature type="compositionally biased region" description="Low complexity" evidence="5">
    <location>
        <begin position="680"/>
        <end position="693"/>
    </location>
</feature>
<comment type="caution">
    <text evidence="7">The sequence shown here is derived from an EMBL/GenBank/DDBJ whole genome shotgun (WGS) entry which is preliminary data.</text>
</comment>
<evidence type="ECO:0000256" key="5">
    <source>
        <dbReference type="SAM" id="MobiDB-lite"/>
    </source>
</evidence>
<keyword evidence="4" id="KW-0539">Nucleus</keyword>
<evidence type="ECO:0000256" key="4">
    <source>
        <dbReference type="ARBA" id="ARBA00023242"/>
    </source>
</evidence>
<feature type="region of interest" description="Disordered" evidence="5">
    <location>
        <begin position="759"/>
        <end position="789"/>
    </location>
</feature>
<dbReference type="Gene3D" id="4.10.240.10">
    <property type="entry name" value="Zn(2)-C6 fungal-type DNA-binding domain"/>
    <property type="match status" value="1"/>
</dbReference>
<evidence type="ECO:0000256" key="3">
    <source>
        <dbReference type="ARBA" id="ARBA00023163"/>
    </source>
</evidence>
<dbReference type="SUPFAM" id="SSF57701">
    <property type="entry name" value="Zn2/Cys6 DNA-binding domain"/>
    <property type="match status" value="1"/>
</dbReference>
<dbReference type="EMBL" id="JBHFEH010000020">
    <property type="protein sequence ID" value="KAL2053558.1"/>
    <property type="molecule type" value="Genomic_DNA"/>
</dbReference>
<organism evidence="7 8">
    <name type="scientific">Lepraria finkii</name>
    <dbReference type="NCBI Taxonomy" id="1340010"/>
    <lineage>
        <taxon>Eukaryota</taxon>
        <taxon>Fungi</taxon>
        <taxon>Dikarya</taxon>
        <taxon>Ascomycota</taxon>
        <taxon>Pezizomycotina</taxon>
        <taxon>Lecanoromycetes</taxon>
        <taxon>OSLEUM clade</taxon>
        <taxon>Lecanoromycetidae</taxon>
        <taxon>Lecanorales</taxon>
        <taxon>Lecanorineae</taxon>
        <taxon>Stereocaulaceae</taxon>
        <taxon>Lepraria</taxon>
    </lineage>
</organism>
<evidence type="ECO:0000259" key="6">
    <source>
        <dbReference type="PROSITE" id="PS50048"/>
    </source>
</evidence>
<dbReference type="CDD" id="cd00067">
    <property type="entry name" value="GAL4"/>
    <property type="match status" value="1"/>
</dbReference>
<keyword evidence="2" id="KW-0805">Transcription regulation</keyword>
<dbReference type="SMART" id="SM00906">
    <property type="entry name" value="Fungal_trans"/>
    <property type="match status" value="1"/>
</dbReference>
<evidence type="ECO:0000256" key="1">
    <source>
        <dbReference type="ARBA" id="ARBA00022723"/>
    </source>
</evidence>
<dbReference type="InterPro" id="IPR007219">
    <property type="entry name" value="XnlR_reg_dom"/>
</dbReference>
<dbReference type="CDD" id="cd12148">
    <property type="entry name" value="fungal_TF_MHR"/>
    <property type="match status" value="1"/>
</dbReference>
<dbReference type="PANTHER" id="PTHR47424:SF9">
    <property type="entry name" value="TAH-2"/>
    <property type="match status" value="1"/>
</dbReference>
<evidence type="ECO:0000313" key="8">
    <source>
        <dbReference type="Proteomes" id="UP001590951"/>
    </source>
</evidence>
<name>A0ABR4BCD2_9LECA</name>
<dbReference type="PANTHER" id="PTHR47424">
    <property type="entry name" value="REGULATORY PROTEIN GAL4"/>
    <property type="match status" value="1"/>
</dbReference>
<dbReference type="Pfam" id="PF04082">
    <property type="entry name" value="Fungal_trans"/>
    <property type="match status" value="1"/>
</dbReference>
<dbReference type="SMART" id="SM00066">
    <property type="entry name" value="GAL4"/>
    <property type="match status" value="1"/>
</dbReference>
<dbReference type="PROSITE" id="PS00463">
    <property type="entry name" value="ZN2_CY6_FUNGAL_1"/>
    <property type="match status" value="1"/>
</dbReference>
<dbReference type="Proteomes" id="UP001590951">
    <property type="component" value="Unassembled WGS sequence"/>
</dbReference>
<protein>
    <recommendedName>
        <fullName evidence="6">Zn(2)-C6 fungal-type domain-containing protein</fullName>
    </recommendedName>
</protein>
<reference evidence="7 8" key="1">
    <citation type="submission" date="2024-09" db="EMBL/GenBank/DDBJ databases">
        <title>Rethinking Asexuality: The Enigmatic Case of Functional Sexual Genes in Lepraria (Stereocaulaceae).</title>
        <authorList>
            <person name="Doellman M."/>
            <person name="Sun Y."/>
            <person name="Barcenas-Pena A."/>
            <person name="Lumbsch H.T."/>
            <person name="Grewe F."/>
        </authorList>
    </citation>
    <scope>NUCLEOTIDE SEQUENCE [LARGE SCALE GENOMIC DNA]</scope>
    <source>
        <strain evidence="7 8">Grewe 0041</strain>
    </source>
</reference>
<dbReference type="InterPro" id="IPR036864">
    <property type="entry name" value="Zn2-C6_fun-type_DNA-bd_sf"/>
</dbReference>
<sequence length="789" mass="87375">MTRPKIDPEKRQRTANACDSCKRRKQKCNGQQPCNTCGKRSFECTYVVGYNQQDGSSTSRPPPPKRLNKGADVIGIGEVSNEKNAPFGAHMSDDTQNYNTHAPDSNIPCIESAARAIGISPAKQNMRPQNGNGADEEAENYAMARMIADDNGRLLYVGETATLAFLEKLHTIVKTTVGECPFTTDPARHHIAETRLKLPADVHLTYQLPPKQIALILVDAFFVHLHGIVEIFDEREFLKGLHKYYSDPLNPDHIYFCHLNLVLAIGISFATPEIGSTEAAVVDNLRSKYPDQAEVFYLHAKSLSDPFVGFEDGDLWDIQALLLTALFMVTKSKRNAAAAYVGMAVRTAYALGLHREDAVNVFSRPEALTRRKLWRSLFIMDRFLASALGRPVAIAEEECSGEILNPISRAFSHEPQLPPEQYCTAGLEAACRSCHVIGLILRTVYLQRKISTKLAQELAYECKTWPENLPPSLHWRQASPRNRRQAIAILHTNTIYCHSIILLSRPFFLYFLTTEIYRARLGNDRAPQPRGGRMEQFSYACLVASLHTIAIIQNAYDGRYLPKVEPFVTYSLFAAALIISAKEFVYPSSSPLSNQAMANAITIMSYCGEMDPQAKKSAQVLMDFRDVIVRQRRQPLSLAQPSYNNEDPFENVGQNFDNPNPAAFAPVLDQGWLSTPPLPGATKSSSGGSTTAQSPPPNLFDNDNPSMGHPPLASDEQSLSGLLDLTNTVLPLDSNPPSATADEVIDFDSIWGSWPPDPNYSMDFDHGQNGDSPMGSDNHGDPGVLYQRA</sequence>
<keyword evidence="8" id="KW-1185">Reference proteome</keyword>
<dbReference type="Pfam" id="PF00172">
    <property type="entry name" value="Zn_clus"/>
    <property type="match status" value="1"/>
</dbReference>
<gene>
    <name evidence="7" type="ORF">ABVK25_006210</name>
</gene>
<dbReference type="InterPro" id="IPR001138">
    <property type="entry name" value="Zn2Cys6_DnaBD"/>
</dbReference>
<evidence type="ECO:0000256" key="2">
    <source>
        <dbReference type="ARBA" id="ARBA00023015"/>
    </source>
</evidence>
<dbReference type="InterPro" id="IPR051127">
    <property type="entry name" value="Fungal_SecMet_Regulators"/>
</dbReference>
<accession>A0ABR4BCD2</accession>
<dbReference type="PROSITE" id="PS50048">
    <property type="entry name" value="ZN2_CY6_FUNGAL_2"/>
    <property type="match status" value="1"/>
</dbReference>